<evidence type="ECO:0000256" key="1">
    <source>
        <dbReference type="SAM" id="MobiDB-lite"/>
    </source>
</evidence>
<evidence type="ECO:0000313" key="2">
    <source>
        <dbReference type="EMBL" id="NIH82484.1"/>
    </source>
</evidence>
<organism evidence="2 3">
    <name type="scientific">Amycolatopsis viridis</name>
    <dbReference type="NCBI Taxonomy" id="185678"/>
    <lineage>
        <taxon>Bacteria</taxon>
        <taxon>Bacillati</taxon>
        <taxon>Actinomycetota</taxon>
        <taxon>Actinomycetes</taxon>
        <taxon>Pseudonocardiales</taxon>
        <taxon>Pseudonocardiaceae</taxon>
        <taxon>Amycolatopsis</taxon>
    </lineage>
</organism>
<keyword evidence="3" id="KW-1185">Reference proteome</keyword>
<dbReference type="EMBL" id="JAANOU010000001">
    <property type="protein sequence ID" value="NIH82484.1"/>
    <property type="molecule type" value="Genomic_DNA"/>
</dbReference>
<proteinExistence type="predicted"/>
<reference evidence="2 3" key="1">
    <citation type="submission" date="2020-03" db="EMBL/GenBank/DDBJ databases">
        <title>Sequencing the genomes of 1000 actinobacteria strains.</title>
        <authorList>
            <person name="Klenk H.-P."/>
        </authorList>
    </citation>
    <scope>NUCLEOTIDE SEQUENCE [LARGE SCALE GENOMIC DNA]</scope>
    <source>
        <strain evidence="2 3">DSM 45668</strain>
    </source>
</reference>
<sequence length="77" mass="8312">MSHRLGSHQAGSNSPRSAQKLIASNPAAWVRASETARNAVAPARRRRVQRRDIRPVVAAITSSPRKDQFHALSTGSG</sequence>
<protein>
    <submittedName>
        <fullName evidence="2">Uncharacterized protein</fullName>
    </submittedName>
</protein>
<name>A0ABX0T3J9_9PSEU</name>
<feature type="region of interest" description="Disordered" evidence="1">
    <location>
        <begin position="1"/>
        <end position="23"/>
    </location>
</feature>
<feature type="region of interest" description="Disordered" evidence="1">
    <location>
        <begin position="55"/>
        <end position="77"/>
    </location>
</feature>
<evidence type="ECO:0000313" key="3">
    <source>
        <dbReference type="Proteomes" id="UP000754495"/>
    </source>
</evidence>
<gene>
    <name evidence="2" type="ORF">FHX46_005014</name>
</gene>
<accession>A0ABX0T3J9</accession>
<dbReference type="Proteomes" id="UP000754495">
    <property type="component" value="Unassembled WGS sequence"/>
</dbReference>
<comment type="caution">
    <text evidence="2">The sequence shown here is derived from an EMBL/GenBank/DDBJ whole genome shotgun (WGS) entry which is preliminary data.</text>
</comment>